<comment type="similarity">
    <text evidence="3">Belongs to the HARBI1 family.</text>
</comment>
<dbReference type="AlphaFoldDB" id="A0AAE1I471"/>
<organism evidence="10 11">
    <name type="scientific">Frankliniella fusca</name>
    <dbReference type="NCBI Taxonomy" id="407009"/>
    <lineage>
        <taxon>Eukaryota</taxon>
        <taxon>Metazoa</taxon>
        <taxon>Ecdysozoa</taxon>
        <taxon>Arthropoda</taxon>
        <taxon>Hexapoda</taxon>
        <taxon>Insecta</taxon>
        <taxon>Pterygota</taxon>
        <taxon>Neoptera</taxon>
        <taxon>Paraneoptera</taxon>
        <taxon>Thysanoptera</taxon>
        <taxon>Terebrantia</taxon>
        <taxon>Thripoidea</taxon>
        <taxon>Thripidae</taxon>
        <taxon>Frankliniella</taxon>
    </lineage>
</organism>
<gene>
    <name evidence="10" type="ORF">KUF71_002668</name>
</gene>
<dbReference type="Proteomes" id="UP001219518">
    <property type="component" value="Unassembled WGS sequence"/>
</dbReference>
<dbReference type="PANTHER" id="PTHR22930">
    <property type="match status" value="1"/>
</dbReference>
<dbReference type="InterPro" id="IPR045249">
    <property type="entry name" value="HARBI1-like"/>
</dbReference>
<evidence type="ECO:0000256" key="1">
    <source>
        <dbReference type="ARBA" id="ARBA00001968"/>
    </source>
</evidence>
<keyword evidence="8" id="KW-0732">Signal</keyword>
<keyword evidence="6" id="KW-0378">Hydrolase</keyword>
<feature type="signal peptide" evidence="8">
    <location>
        <begin position="1"/>
        <end position="20"/>
    </location>
</feature>
<evidence type="ECO:0000259" key="9">
    <source>
        <dbReference type="Pfam" id="PF13359"/>
    </source>
</evidence>
<sequence>MWRKTTLLALLLIRKRRRLGLSSLVCTVHGTSKKNIPLGVTRSKRLAGALFLLRKKMRAVEDHEKLKKTRRWWVRPVFADHDTNGAWATLIPMMRDTDPDLFYNFMRMTPQAFDKLLALIQPLIQKFSWRKPIAPGERLAITLRYLASGDSQTSLSYLFRVSSQAISKIVAEVTSAIWNVLKRRVFRDLTEDLWLRSAAEFQVMWNIPHCLGAIDGKQVYIKAFPHCGSRYYGYKKRHCLTFMAVSNAKHQFLIVESGASGKRSDANIFYRSAFFSKLTHRKLNIPPPCPVSGLNNDLPFFFIGDNAYPLSENFAVPFKGNNLKDEEMVYNYRLSRARRIVENAFGVMCSRFRIFFRPIEGSPALVRSVIMCCLALHNFHLQDEESIPPSRRRYSPEKYADYVKEDGKLIEGRWRNERPASERSLFRDLVSMVSKQADPRAAVKGVELREMLLRYFILKSVPWQWKKAHLIL</sequence>
<feature type="domain" description="DDE Tnp4" evidence="9">
    <location>
        <begin position="214"/>
        <end position="378"/>
    </location>
</feature>
<proteinExistence type="inferred from homology"/>
<feature type="chain" id="PRO_5042234828" evidence="8">
    <location>
        <begin position="21"/>
        <end position="472"/>
    </location>
</feature>
<keyword evidence="5" id="KW-0479">Metal-binding</keyword>
<dbReference type="GO" id="GO:0046872">
    <property type="term" value="F:metal ion binding"/>
    <property type="evidence" value="ECO:0007669"/>
    <property type="project" value="UniProtKB-KW"/>
</dbReference>
<dbReference type="EMBL" id="JAHWGI010001439">
    <property type="protein sequence ID" value="KAK3932698.1"/>
    <property type="molecule type" value="Genomic_DNA"/>
</dbReference>
<comment type="caution">
    <text evidence="10">The sequence shown here is derived from an EMBL/GenBank/DDBJ whole genome shotgun (WGS) entry which is preliminary data.</text>
</comment>
<dbReference type="GO" id="GO:0004518">
    <property type="term" value="F:nuclease activity"/>
    <property type="evidence" value="ECO:0007669"/>
    <property type="project" value="UniProtKB-KW"/>
</dbReference>
<dbReference type="Pfam" id="PF13359">
    <property type="entry name" value="DDE_Tnp_4"/>
    <property type="match status" value="1"/>
</dbReference>
<evidence type="ECO:0000313" key="10">
    <source>
        <dbReference type="EMBL" id="KAK3932698.1"/>
    </source>
</evidence>
<evidence type="ECO:0000256" key="4">
    <source>
        <dbReference type="ARBA" id="ARBA00022722"/>
    </source>
</evidence>
<dbReference type="PANTHER" id="PTHR22930:SF269">
    <property type="entry name" value="NUCLEASE HARBI1-LIKE PROTEIN"/>
    <property type="match status" value="1"/>
</dbReference>
<evidence type="ECO:0000256" key="3">
    <source>
        <dbReference type="ARBA" id="ARBA00006958"/>
    </source>
</evidence>
<evidence type="ECO:0000313" key="11">
    <source>
        <dbReference type="Proteomes" id="UP001219518"/>
    </source>
</evidence>
<protein>
    <submittedName>
        <fullName evidence="10">Protein ALP1-like</fullName>
    </submittedName>
</protein>
<dbReference type="GO" id="GO:0016787">
    <property type="term" value="F:hydrolase activity"/>
    <property type="evidence" value="ECO:0007669"/>
    <property type="project" value="UniProtKB-KW"/>
</dbReference>
<reference evidence="10" key="2">
    <citation type="journal article" date="2023" name="BMC Genomics">
        <title>Pest status, molecular evolution, and epigenetic factors derived from the genome assembly of Frankliniella fusca, a thysanopteran phytovirus vector.</title>
        <authorList>
            <person name="Catto M.A."/>
            <person name="Labadie P.E."/>
            <person name="Jacobson A.L."/>
            <person name="Kennedy G.G."/>
            <person name="Srinivasan R."/>
            <person name="Hunt B.G."/>
        </authorList>
    </citation>
    <scope>NUCLEOTIDE SEQUENCE</scope>
    <source>
        <strain evidence="10">PL_HMW_Pooled</strain>
    </source>
</reference>
<dbReference type="GO" id="GO:0005634">
    <property type="term" value="C:nucleus"/>
    <property type="evidence" value="ECO:0007669"/>
    <property type="project" value="UniProtKB-SubCell"/>
</dbReference>
<reference evidence="10" key="1">
    <citation type="submission" date="2021-07" db="EMBL/GenBank/DDBJ databases">
        <authorList>
            <person name="Catto M.A."/>
            <person name="Jacobson A."/>
            <person name="Kennedy G."/>
            <person name="Labadie P."/>
            <person name="Hunt B.G."/>
            <person name="Srinivasan R."/>
        </authorList>
    </citation>
    <scope>NUCLEOTIDE SEQUENCE</scope>
    <source>
        <strain evidence="10">PL_HMW_Pooled</strain>
        <tissue evidence="10">Head</tissue>
    </source>
</reference>
<evidence type="ECO:0000256" key="5">
    <source>
        <dbReference type="ARBA" id="ARBA00022723"/>
    </source>
</evidence>
<name>A0AAE1I471_9NEOP</name>
<dbReference type="InterPro" id="IPR027806">
    <property type="entry name" value="HARBI1_dom"/>
</dbReference>
<evidence type="ECO:0000256" key="8">
    <source>
        <dbReference type="SAM" id="SignalP"/>
    </source>
</evidence>
<evidence type="ECO:0000256" key="2">
    <source>
        <dbReference type="ARBA" id="ARBA00004123"/>
    </source>
</evidence>
<comment type="cofactor">
    <cofactor evidence="1">
        <name>a divalent metal cation</name>
        <dbReference type="ChEBI" id="CHEBI:60240"/>
    </cofactor>
</comment>
<evidence type="ECO:0000256" key="6">
    <source>
        <dbReference type="ARBA" id="ARBA00022801"/>
    </source>
</evidence>
<accession>A0AAE1I471</accession>
<keyword evidence="7" id="KW-0539">Nucleus</keyword>
<evidence type="ECO:0000256" key="7">
    <source>
        <dbReference type="ARBA" id="ARBA00023242"/>
    </source>
</evidence>
<keyword evidence="11" id="KW-1185">Reference proteome</keyword>
<keyword evidence="4" id="KW-0540">Nuclease</keyword>
<comment type="subcellular location">
    <subcellularLocation>
        <location evidence="2">Nucleus</location>
    </subcellularLocation>
</comment>